<evidence type="ECO:0000256" key="6">
    <source>
        <dbReference type="ARBA" id="ARBA00023163"/>
    </source>
</evidence>
<accession>A0A3E2BP30</accession>
<evidence type="ECO:0000256" key="3">
    <source>
        <dbReference type="ARBA" id="ARBA00022833"/>
    </source>
</evidence>
<proteinExistence type="inferred from homology"/>
<keyword evidence="7" id="KW-0479">Metal-binding</keyword>
<dbReference type="SUPFAM" id="SSF46785">
    <property type="entry name" value="Winged helix' DNA-binding domain"/>
    <property type="match status" value="1"/>
</dbReference>
<name>A0A3E2BP30_9BACT</name>
<comment type="cofactor">
    <cofactor evidence="7">
        <name>Zn(2+)</name>
        <dbReference type="ChEBI" id="CHEBI:29105"/>
    </cofactor>
    <text evidence="7">Binds 1 zinc ion per subunit.</text>
</comment>
<comment type="similarity">
    <text evidence="1">Belongs to the Fur family.</text>
</comment>
<gene>
    <name evidence="9" type="ORF">OP8BY_1667</name>
</gene>
<dbReference type="AlphaFoldDB" id="A0A3E2BP30"/>
<feature type="binding site" evidence="7">
    <location>
        <position position="138"/>
    </location>
    <ligand>
        <name>Zn(2+)</name>
        <dbReference type="ChEBI" id="CHEBI:29105"/>
    </ligand>
</feature>
<dbReference type="InterPro" id="IPR043135">
    <property type="entry name" value="Fur_C"/>
</dbReference>
<evidence type="ECO:0000256" key="5">
    <source>
        <dbReference type="ARBA" id="ARBA00023125"/>
    </source>
</evidence>
<dbReference type="CDD" id="cd07153">
    <property type="entry name" value="Fur_like"/>
    <property type="match status" value="1"/>
</dbReference>
<dbReference type="GO" id="GO:1900376">
    <property type="term" value="P:regulation of secondary metabolite biosynthetic process"/>
    <property type="evidence" value="ECO:0007669"/>
    <property type="project" value="TreeGrafter"/>
</dbReference>
<keyword evidence="4" id="KW-0805">Transcription regulation</keyword>
<evidence type="ECO:0000256" key="1">
    <source>
        <dbReference type="ARBA" id="ARBA00007957"/>
    </source>
</evidence>
<dbReference type="GO" id="GO:0000976">
    <property type="term" value="F:transcription cis-regulatory region binding"/>
    <property type="evidence" value="ECO:0007669"/>
    <property type="project" value="TreeGrafter"/>
</dbReference>
<keyword evidence="6" id="KW-0804">Transcription</keyword>
<comment type="cofactor">
    <cofactor evidence="8">
        <name>Mn(2+)</name>
        <dbReference type="ChEBI" id="CHEBI:29035"/>
    </cofactor>
    <cofactor evidence="8">
        <name>Fe(2+)</name>
        <dbReference type="ChEBI" id="CHEBI:29033"/>
    </cofactor>
    <text evidence="8">Binds 1 Mn(2+) or Fe(2+) ion per subunit.</text>
</comment>
<dbReference type="Proteomes" id="UP000257323">
    <property type="component" value="Unassembled WGS sequence"/>
</dbReference>
<comment type="caution">
    <text evidence="9">The sequence shown here is derived from an EMBL/GenBank/DDBJ whole genome shotgun (WGS) entry which is preliminary data.</text>
</comment>
<keyword evidence="2" id="KW-0678">Repressor</keyword>
<dbReference type="Gene3D" id="3.30.1490.190">
    <property type="match status" value="1"/>
</dbReference>
<evidence type="ECO:0000313" key="10">
    <source>
        <dbReference type="Proteomes" id="UP000257323"/>
    </source>
</evidence>
<protein>
    <submittedName>
        <fullName evidence="9">Ferric uptake regulation protein</fullName>
    </submittedName>
</protein>
<organism evidence="9 10">
    <name type="scientific">Candidatus Saccharicenans subterraneus</name>
    <dbReference type="NCBI Taxonomy" id="2508984"/>
    <lineage>
        <taxon>Bacteria</taxon>
        <taxon>Candidatus Aminicenantota</taxon>
        <taxon>Candidatus Aminicenantia</taxon>
        <taxon>Candidatus Aminicenantales</taxon>
        <taxon>Candidatus Saccharicenantaceae</taxon>
        <taxon>Candidatus Saccharicenans</taxon>
    </lineage>
</organism>
<evidence type="ECO:0000256" key="8">
    <source>
        <dbReference type="PIRSR" id="PIRSR602481-2"/>
    </source>
</evidence>
<keyword evidence="8" id="KW-0408">Iron</keyword>
<keyword evidence="3 7" id="KW-0862">Zinc</keyword>
<sequence>MDHQEKKQKRWSLEDVRQYLAEHGLRASIYRLKIFEFLINERTHPTAEEIYNRLKKEMPALSPATVYNTLRLFLEKKIIQLVNVEKNEGRYDATLSWHGHLKCLACGRVFDLHIETLKLSGLEGFEIFEKHLNLRGLCPECLKAKKYDKEGKHG</sequence>
<feature type="binding site" evidence="8">
    <location>
        <position position="115"/>
    </location>
    <ligand>
        <name>Fe cation</name>
        <dbReference type="ChEBI" id="CHEBI:24875"/>
    </ligand>
</feature>
<dbReference type="GO" id="GO:0045892">
    <property type="term" value="P:negative regulation of DNA-templated transcription"/>
    <property type="evidence" value="ECO:0007669"/>
    <property type="project" value="TreeGrafter"/>
</dbReference>
<dbReference type="GO" id="GO:0003700">
    <property type="term" value="F:DNA-binding transcription factor activity"/>
    <property type="evidence" value="ECO:0007669"/>
    <property type="project" value="InterPro"/>
</dbReference>
<evidence type="ECO:0000256" key="4">
    <source>
        <dbReference type="ARBA" id="ARBA00023015"/>
    </source>
</evidence>
<dbReference type="PANTHER" id="PTHR33202">
    <property type="entry name" value="ZINC UPTAKE REGULATION PROTEIN"/>
    <property type="match status" value="1"/>
</dbReference>
<dbReference type="Gene3D" id="1.10.10.10">
    <property type="entry name" value="Winged helix-like DNA-binding domain superfamily/Winged helix DNA-binding domain"/>
    <property type="match status" value="1"/>
</dbReference>
<feature type="binding site" evidence="7">
    <location>
        <position position="106"/>
    </location>
    <ligand>
        <name>Zn(2+)</name>
        <dbReference type="ChEBI" id="CHEBI:29105"/>
    </ligand>
</feature>
<dbReference type="EMBL" id="QUAH01000003">
    <property type="protein sequence ID" value="RFT16489.1"/>
    <property type="molecule type" value="Genomic_DNA"/>
</dbReference>
<reference evidence="9 10" key="1">
    <citation type="submission" date="2018-08" db="EMBL/GenBank/DDBJ databases">
        <title>Genome analysis of the thermophilic bacterium of the candidate phylum Aminicenantes from deep subsurface aquifer revealed its physiology and ecological role.</title>
        <authorList>
            <person name="Kadnikov V.V."/>
            <person name="Mardanov A.V."/>
            <person name="Beletsky A.V."/>
            <person name="Karnachuk O.V."/>
            <person name="Ravin N.V."/>
        </authorList>
    </citation>
    <scope>NUCLEOTIDE SEQUENCE [LARGE SCALE GENOMIC DNA]</scope>
    <source>
        <strain evidence="9">BY38</strain>
    </source>
</reference>
<feature type="binding site" evidence="7">
    <location>
        <position position="103"/>
    </location>
    <ligand>
        <name>Zn(2+)</name>
        <dbReference type="ChEBI" id="CHEBI:29105"/>
    </ligand>
</feature>
<dbReference type="Pfam" id="PF01475">
    <property type="entry name" value="FUR"/>
    <property type="match status" value="1"/>
</dbReference>
<dbReference type="GO" id="GO:0008270">
    <property type="term" value="F:zinc ion binding"/>
    <property type="evidence" value="ECO:0007669"/>
    <property type="project" value="TreeGrafter"/>
</dbReference>
<dbReference type="InterPro" id="IPR036390">
    <property type="entry name" value="WH_DNA-bd_sf"/>
</dbReference>
<keyword evidence="5" id="KW-0238">DNA-binding</keyword>
<evidence type="ECO:0000256" key="7">
    <source>
        <dbReference type="PIRSR" id="PIRSR602481-1"/>
    </source>
</evidence>
<feature type="binding site" evidence="7">
    <location>
        <position position="141"/>
    </location>
    <ligand>
        <name>Zn(2+)</name>
        <dbReference type="ChEBI" id="CHEBI:29105"/>
    </ligand>
</feature>
<dbReference type="InterPro" id="IPR002481">
    <property type="entry name" value="FUR"/>
</dbReference>
<evidence type="ECO:0000313" key="9">
    <source>
        <dbReference type="EMBL" id="RFT16489.1"/>
    </source>
</evidence>
<dbReference type="PANTHER" id="PTHR33202:SF8">
    <property type="entry name" value="PEROXIDE-RESPONSIVE REPRESSOR PERR"/>
    <property type="match status" value="1"/>
</dbReference>
<dbReference type="InterPro" id="IPR036388">
    <property type="entry name" value="WH-like_DNA-bd_sf"/>
</dbReference>
<evidence type="ECO:0000256" key="2">
    <source>
        <dbReference type="ARBA" id="ARBA00022491"/>
    </source>
</evidence>